<dbReference type="InterPro" id="IPR050790">
    <property type="entry name" value="ExbB/TolQ_transport"/>
</dbReference>
<comment type="caution">
    <text evidence="9">The sequence shown here is derived from an EMBL/GenBank/DDBJ whole genome shotgun (WGS) entry which is preliminary data.</text>
</comment>
<evidence type="ECO:0000256" key="7">
    <source>
        <dbReference type="SAM" id="Phobius"/>
    </source>
</evidence>
<name>A0A3A4NU69_ABYX5</name>
<accession>A0A3A4NU69</accession>
<keyword evidence="4 7" id="KW-1133">Transmembrane helix</keyword>
<organism evidence="9 10">
    <name type="scientific">Abyssobacteria bacterium (strain SURF_5)</name>
    <dbReference type="NCBI Taxonomy" id="2093360"/>
    <lineage>
        <taxon>Bacteria</taxon>
        <taxon>Pseudomonadati</taxon>
        <taxon>Candidatus Hydrogenedentota</taxon>
        <taxon>Candidatus Abyssobacteria</taxon>
    </lineage>
</organism>
<dbReference type="AlphaFoldDB" id="A0A3A4NU69"/>
<evidence type="ECO:0000259" key="8">
    <source>
        <dbReference type="Pfam" id="PF01618"/>
    </source>
</evidence>
<evidence type="ECO:0000256" key="2">
    <source>
        <dbReference type="ARBA" id="ARBA00022475"/>
    </source>
</evidence>
<keyword evidence="6" id="KW-0653">Protein transport</keyword>
<reference evidence="9 10" key="1">
    <citation type="journal article" date="2017" name="ISME J.">
        <title>Energy and carbon metabolisms in a deep terrestrial subsurface fluid microbial community.</title>
        <authorList>
            <person name="Momper L."/>
            <person name="Jungbluth S.P."/>
            <person name="Lee M.D."/>
            <person name="Amend J.P."/>
        </authorList>
    </citation>
    <scope>NUCLEOTIDE SEQUENCE [LARGE SCALE GENOMIC DNA]</scope>
    <source>
        <strain evidence="9">SURF_5</strain>
    </source>
</reference>
<feature type="transmembrane region" description="Helical" evidence="7">
    <location>
        <begin position="12"/>
        <end position="30"/>
    </location>
</feature>
<dbReference type="GO" id="GO:0005886">
    <property type="term" value="C:plasma membrane"/>
    <property type="evidence" value="ECO:0007669"/>
    <property type="project" value="UniProtKB-SubCell"/>
</dbReference>
<keyword evidence="2" id="KW-1003">Cell membrane</keyword>
<keyword evidence="5 7" id="KW-0472">Membrane</keyword>
<evidence type="ECO:0000256" key="1">
    <source>
        <dbReference type="ARBA" id="ARBA00004651"/>
    </source>
</evidence>
<feature type="domain" description="MotA/TolQ/ExbB proton channel" evidence="8">
    <location>
        <begin position="70"/>
        <end position="190"/>
    </location>
</feature>
<dbReference type="Pfam" id="PF01618">
    <property type="entry name" value="MotA_ExbB"/>
    <property type="match status" value="1"/>
</dbReference>
<feature type="transmembrane region" description="Helical" evidence="7">
    <location>
        <begin position="157"/>
        <end position="178"/>
    </location>
</feature>
<protein>
    <submittedName>
        <fullName evidence="9">MotA/TolQ/ExbB proton channel family protein</fullName>
    </submittedName>
</protein>
<gene>
    <name evidence="9" type="ORF">C4520_08305</name>
</gene>
<keyword evidence="3 7" id="KW-0812">Transmembrane</keyword>
<evidence type="ECO:0000256" key="6">
    <source>
        <dbReference type="RuleBase" id="RU004057"/>
    </source>
</evidence>
<dbReference type="PANTHER" id="PTHR30625">
    <property type="entry name" value="PROTEIN TOLQ"/>
    <property type="match status" value="1"/>
</dbReference>
<sequence length="220" mass="24200">MQTSLHLMKAGGITMIPLLICSILALAIIIEKAYSLRARKVISPEIAGMVEHLESDDQMVASLALCDRINTPFARVIKTGLINRRLARADNIELVQSAARREVTSHERGLLMLEIITGISPLLGLLGTVLGIFHVFGVIVERGIGEASILSGGISEALITTIVGLFIAIPSFVAHSYFSKRVDDHMLEIERFANMLIHKLYGSQAEQAERLHLEHEELSR</sequence>
<dbReference type="EMBL" id="QZKU01000058">
    <property type="protein sequence ID" value="RJP22379.1"/>
    <property type="molecule type" value="Genomic_DNA"/>
</dbReference>
<evidence type="ECO:0000256" key="5">
    <source>
        <dbReference type="ARBA" id="ARBA00023136"/>
    </source>
</evidence>
<dbReference type="PANTHER" id="PTHR30625:SF11">
    <property type="entry name" value="MOTA_TOLQ_EXBB PROTON CHANNEL DOMAIN-CONTAINING PROTEIN"/>
    <property type="match status" value="1"/>
</dbReference>
<dbReference type="GO" id="GO:0017038">
    <property type="term" value="P:protein import"/>
    <property type="evidence" value="ECO:0007669"/>
    <property type="project" value="TreeGrafter"/>
</dbReference>
<comment type="similarity">
    <text evidence="6">Belongs to the exbB/tolQ family.</text>
</comment>
<evidence type="ECO:0000313" key="9">
    <source>
        <dbReference type="EMBL" id="RJP22379.1"/>
    </source>
</evidence>
<feature type="transmembrane region" description="Helical" evidence="7">
    <location>
        <begin position="110"/>
        <end position="137"/>
    </location>
</feature>
<evidence type="ECO:0000313" key="10">
    <source>
        <dbReference type="Proteomes" id="UP000265882"/>
    </source>
</evidence>
<dbReference type="Proteomes" id="UP000265882">
    <property type="component" value="Unassembled WGS sequence"/>
</dbReference>
<dbReference type="InterPro" id="IPR002898">
    <property type="entry name" value="MotA_ExbB_proton_chnl"/>
</dbReference>
<keyword evidence="6" id="KW-0813">Transport</keyword>
<proteinExistence type="inferred from homology"/>
<evidence type="ECO:0000256" key="3">
    <source>
        <dbReference type="ARBA" id="ARBA00022692"/>
    </source>
</evidence>
<evidence type="ECO:0000256" key="4">
    <source>
        <dbReference type="ARBA" id="ARBA00022989"/>
    </source>
</evidence>
<comment type="subcellular location">
    <subcellularLocation>
        <location evidence="1">Cell membrane</location>
        <topology evidence="1">Multi-pass membrane protein</topology>
    </subcellularLocation>
    <subcellularLocation>
        <location evidence="6">Membrane</location>
        <topology evidence="6">Multi-pass membrane protein</topology>
    </subcellularLocation>
</comment>